<feature type="transmembrane region" description="Helical" evidence="1">
    <location>
        <begin position="142"/>
        <end position="163"/>
    </location>
</feature>
<feature type="transmembrane region" description="Helical" evidence="1">
    <location>
        <begin position="406"/>
        <end position="424"/>
    </location>
</feature>
<evidence type="ECO:0000256" key="1">
    <source>
        <dbReference type="SAM" id="Phobius"/>
    </source>
</evidence>
<keyword evidence="1" id="KW-0812">Transmembrane</keyword>
<evidence type="ECO:0000313" key="3">
    <source>
        <dbReference type="Proteomes" id="UP000291613"/>
    </source>
</evidence>
<dbReference type="RefSeq" id="WP_131003988.1">
    <property type="nucleotide sequence ID" value="NZ_SIUB01000006.1"/>
</dbReference>
<name>A0A4V2JDW2_9HYPH</name>
<proteinExistence type="predicted"/>
<dbReference type="Proteomes" id="UP000291613">
    <property type="component" value="Unassembled WGS sequence"/>
</dbReference>
<dbReference type="OrthoDB" id="1082056at2"/>
<feature type="transmembrane region" description="Helical" evidence="1">
    <location>
        <begin position="431"/>
        <end position="456"/>
    </location>
</feature>
<feature type="transmembrane region" description="Helical" evidence="1">
    <location>
        <begin position="235"/>
        <end position="256"/>
    </location>
</feature>
<dbReference type="EMBL" id="SIUB01000006">
    <property type="protein sequence ID" value="TBN51824.1"/>
    <property type="molecule type" value="Genomic_DNA"/>
</dbReference>
<feature type="transmembrane region" description="Helical" evidence="1">
    <location>
        <begin position="297"/>
        <end position="315"/>
    </location>
</feature>
<gene>
    <name evidence="2" type="ORF">EYR15_13060</name>
</gene>
<reference evidence="2 3" key="1">
    <citation type="submission" date="2019-02" db="EMBL/GenBank/DDBJ databases">
        <title>Hansschlegelia quercus sp. nov., a novel methylotrophic bacterium from buds of oak (Quercus robur L.).</title>
        <authorList>
            <person name="Agafonova N.V."/>
            <person name="Kaparullina E.N."/>
            <person name="Grouzdev D.S."/>
            <person name="Doronina N.V."/>
        </authorList>
    </citation>
    <scope>NUCLEOTIDE SEQUENCE [LARGE SCALE GENOMIC DNA]</scope>
    <source>
        <strain evidence="2 3">Dub</strain>
    </source>
</reference>
<feature type="transmembrane region" description="Helical" evidence="1">
    <location>
        <begin position="268"/>
        <end position="285"/>
    </location>
</feature>
<accession>A0A4V2JDW2</accession>
<evidence type="ECO:0008006" key="4">
    <source>
        <dbReference type="Google" id="ProtNLM"/>
    </source>
</evidence>
<feature type="transmembrane region" description="Helical" evidence="1">
    <location>
        <begin position="110"/>
        <end position="130"/>
    </location>
</feature>
<comment type="caution">
    <text evidence="2">The sequence shown here is derived from an EMBL/GenBank/DDBJ whole genome shotgun (WGS) entry which is preliminary data.</text>
</comment>
<protein>
    <recommendedName>
        <fullName evidence="4">Glycosyltransferase RgtA/B/C/D-like domain-containing protein</fullName>
    </recommendedName>
</protein>
<feature type="transmembrane region" description="Helical" evidence="1">
    <location>
        <begin position="15"/>
        <end position="38"/>
    </location>
</feature>
<evidence type="ECO:0000313" key="2">
    <source>
        <dbReference type="EMBL" id="TBN51824.1"/>
    </source>
</evidence>
<keyword evidence="3" id="KW-1185">Reference proteome</keyword>
<organism evidence="2 3">
    <name type="scientific">Hansschlegelia quercus</name>
    <dbReference type="NCBI Taxonomy" id="2528245"/>
    <lineage>
        <taxon>Bacteria</taxon>
        <taxon>Pseudomonadati</taxon>
        <taxon>Pseudomonadota</taxon>
        <taxon>Alphaproteobacteria</taxon>
        <taxon>Hyphomicrobiales</taxon>
        <taxon>Methylopilaceae</taxon>
        <taxon>Hansschlegelia</taxon>
    </lineage>
</organism>
<feature type="transmembrane region" description="Helical" evidence="1">
    <location>
        <begin position="354"/>
        <end position="373"/>
    </location>
</feature>
<feature type="transmembrane region" description="Helical" evidence="1">
    <location>
        <begin position="380"/>
        <end position="400"/>
    </location>
</feature>
<sequence>MMTMSHAATPERGDLWALSEGAGIVVLIWAIFALASAVPEFSSVVEKMSTDDAMRLVEVRDWLGGQGWFDLTQRRLNPPDGVIMHWSRLIDLPIALLLKLFGLAMPGDRALAATLTLWPLILLLPALLAVASASRTLAGDRAGAIGALLLVASPAVTRCFAPGALDHHGAQIALALILLACALKLERSKKAAIGAGCAAAAMTGIGMETAPHVAVCATMIALRWALVGEGLARGAALFGATFAGGTVVVALTTLSVESWLARVCDTLGAGHLAIAIVGGLGLALATRLGGESRASRLFALAQVGLATGAALWLVAPNCLSSPYAMLPERLRSDWLAKVEEAQPFFVLTRDAPTMALAIGTPLLVSLGVAIWAVATASREVFWAVATACAMFAAALAVTAWQSRGMGLAFAMAGPLLPMGALAFGRGGMPRVLAAVVALSPVALALLGLGVATLAGLPPIDGKRVASSCPSRDYASLDALPAGLALNTVDTGPFILAFSRLSAVAAPYHRNVAGISDALDAFEGSEEAARAVTVSRRAAYVVVCPLDAGVTPAAKRHPDGFAAALLSSTPPAWLAPVELAPDAKLRAFRVLAGAPQ</sequence>
<dbReference type="AlphaFoldDB" id="A0A4V2JDW2"/>
<keyword evidence="1" id="KW-1133">Transmembrane helix</keyword>
<keyword evidence="1" id="KW-0472">Membrane</keyword>